<keyword evidence="2" id="KW-0479">Metal-binding</keyword>
<dbReference type="EMBL" id="JACEFO010001629">
    <property type="protein sequence ID" value="KAF8728147.1"/>
    <property type="molecule type" value="Genomic_DNA"/>
</dbReference>
<evidence type="ECO:0000313" key="9">
    <source>
        <dbReference type="Proteomes" id="UP000636709"/>
    </source>
</evidence>
<accession>A0A835F4P2</accession>
<keyword evidence="4" id="KW-0862">Zinc</keyword>
<dbReference type="AlphaFoldDB" id="A0A835F4P2"/>
<evidence type="ECO:0000256" key="6">
    <source>
        <dbReference type="PROSITE-ProRule" id="PRU00449"/>
    </source>
</evidence>
<evidence type="ECO:0000313" key="8">
    <source>
        <dbReference type="EMBL" id="KAF8728147.1"/>
    </source>
</evidence>
<evidence type="ECO:0000256" key="4">
    <source>
        <dbReference type="ARBA" id="ARBA00022833"/>
    </source>
</evidence>
<keyword evidence="9" id="KW-1185">Reference proteome</keyword>
<gene>
    <name evidence="8" type="ORF">HU200_018730</name>
</gene>
<dbReference type="PANTHER" id="PTHR14677">
    <property type="entry name" value="ARSENITE INDUCUBLE RNA ASSOCIATED PROTEIN AIP-1-RELATED"/>
    <property type="match status" value="1"/>
</dbReference>
<dbReference type="OrthoDB" id="431929at2759"/>
<dbReference type="InterPro" id="IPR000058">
    <property type="entry name" value="Znf_AN1"/>
</dbReference>
<keyword evidence="5" id="KW-0346">Stress response</keyword>
<dbReference type="GO" id="GO:0008270">
    <property type="term" value="F:zinc ion binding"/>
    <property type="evidence" value="ECO:0007669"/>
    <property type="project" value="UniProtKB-KW"/>
</dbReference>
<dbReference type="GO" id="GO:0005737">
    <property type="term" value="C:cytoplasm"/>
    <property type="evidence" value="ECO:0007669"/>
    <property type="project" value="TreeGrafter"/>
</dbReference>
<proteinExistence type="predicted"/>
<comment type="function">
    <text evidence="1">May be involved in environmental stress response.</text>
</comment>
<organism evidence="8 9">
    <name type="scientific">Digitaria exilis</name>
    <dbReference type="NCBI Taxonomy" id="1010633"/>
    <lineage>
        <taxon>Eukaryota</taxon>
        <taxon>Viridiplantae</taxon>
        <taxon>Streptophyta</taxon>
        <taxon>Embryophyta</taxon>
        <taxon>Tracheophyta</taxon>
        <taxon>Spermatophyta</taxon>
        <taxon>Magnoliopsida</taxon>
        <taxon>Liliopsida</taxon>
        <taxon>Poales</taxon>
        <taxon>Poaceae</taxon>
        <taxon>PACMAD clade</taxon>
        <taxon>Panicoideae</taxon>
        <taxon>Panicodae</taxon>
        <taxon>Paniceae</taxon>
        <taxon>Anthephorinae</taxon>
        <taxon>Digitaria</taxon>
    </lineage>
</organism>
<dbReference type="PROSITE" id="PS51039">
    <property type="entry name" value="ZF_AN1"/>
    <property type="match status" value="1"/>
</dbReference>
<evidence type="ECO:0000256" key="1">
    <source>
        <dbReference type="ARBA" id="ARBA00003732"/>
    </source>
</evidence>
<evidence type="ECO:0000256" key="5">
    <source>
        <dbReference type="ARBA" id="ARBA00023016"/>
    </source>
</evidence>
<dbReference type="Proteomes" id="UP000636709">
    <property type="component" value="Unassembled WGS sequence"/>
</dbReference>
<dbReference type="SMART" id="SM00154">
    <property type="entry name" value="ZnF_AN1"/>
    <property type="match status" value="2"/>
</dbReference>
<evidence type="ECO:0000256" key="3">
    <source>
        <dbReference type="ARBA" id="ARBA00022771"/>
    </source>
</evidence>
<dbReference type="SUPFAM" id="SSF118310">
    <property type="entry name" value="AN1-like Zinc finger"/>
    <property type="match status" value="2"/>
</dbReference>
<sequence>MHLAHPILIESSRGGNECRERGETGQKIYRQRQIVDDRDGATGNVACDGCGGAFCAAHRTYRDHRCASAKAAGHGRSVVLCPDCGVSVERTAAGQAERDVLDAHARSGRCDPAARKRKPLCPAPQCKEALTFCNATQCKGCGVRVCLKHRFPADHACVNKSASGARRAAAAGGGGHKQAGGRRPLAVSIRSFKIC</sequence>
<keyword evidence="3 6" id="KW-0863">Zinc-finger</keyword>
<name>A0A835F4P2_9POAL</name>
<dbReference type="Pfam" id="PF01428">
    <property type="entry name" value="zf-AN1"/>
    <property type="match status" value="2"/>
</dbReference>
<dbReference type="PANTHER" id="PTHR14677:SF31">
    <property type="entry name" value="AN1-TYPE DOMAIN-CONTAINING PROTEIN"/>
    <property type="match status" value="1"/>
</dbReference>
<evidence type="ECO:0000256" key="2">
    <source>
        <dbReference type="ARBA" id="ARBA00022723"/>
    </source>
</evidence>
<dbReference type="InterPro" id="IPR035896">
    <property type="entry name" value="AN1-like_Znf"/>
</dbReference>
<feature type="domain" description="AN1-type" evidence="7">
    <location>
        <begin position="115"/>
        <end position="165"/>
    </location>
</feature>
<evidence type="ECO:0000259" key="7">
    <source>
        <dbReference type="PROSITE" id="PS51039"/>
    </source>
</evidence>
<protein>
    <recommendedName>
        <fullName evidence="7">AN1-type domain-containing protein</fullName>
    </recommendedName>
</protein>
<dbReference type="Gene3D" id="4.10.1110.10">
    <property type="entry name" value="AN1-like Zinc finger"/>
    <property type="match status" value="2"/>
</dbReference>
<comment type="caution">
    <text evidence="8">The sequence shown here is derived from an EMBL/GenBank/DDBJ whole genome shotgun (WGS) entry which is preliminary data.</text>
</comment>
<reference evidence="8" key="1">
    <citation type="submission" date="2020-07" db="EMBL/GenBank/DDBJ databases">
        <title>Genome sequence and genetic diversity analysis of an under-domesticated orphan crop, white fonio (Digitaria exilis).</title>
        <authorList>
            <person name="Bennetzen J.L."/>
            <person name="Chen S."/>
            <person name="Ma X."/>
            <person name="Wang X."/>
            <person name="Yssel A.E.J."/>
            <person name="Chaluvadi S.R."/>
            <person name="Johnson M."/>
            <person name="Gangashetty P."/>
            <person name="Hamidou F."/>
            <person name="Sanogo M.D."/>
            <person name="Zwaenepoel A."/>
            <person name="Wallace J."/>
            <person name="Van De Peer Y."/>
            <person name="Van Deynze A."/>
        </authorList>
    </citation>
    <scope>NUCLEOTIDE SEQUENCE</scope>
    <source>
        <tissue evidence="8">Leaves</tissue>
    </source>
</reference>